<keyword evidence="1" id="KW-0863">Zinc-finger</keyword>
<gene>
    <name evidence="3" type="ORF">G2W53_007477</name>
</gene>
<protein>
    <recommendedName>
        <fullName evidence="2">CCHC-type domain-containing protein</fullName>
    </recommendedName>
</protein>
<keyword evidence="4" id="KW-1185">Reference proteome</keyword>
<dbReference type="Proteomes" id="UP000634136">
    <property type="component" value="Unassembled WGS sequence"/>
</dbReference>
<dbReference type="AlphaFoldDB" id="A0A835CFQ8"/>
<reference evidence="3" key="1">
    <citation type="submission" date="2020-09" db="EMBL/GenBank/DDBJ databases">
        <title>Genome-Enabled Discovery of Anthraquinone Biosynthesis in Senna tora.</title>
        <authorList>
            <person name="Kang S.-H."/>
            <person name="Pandey R.P."/>
            <person name="Lee C.-M."/>
            <person name="Sim J.-S."/>
            <person name="Jeong J.-T."/>
            <person name="Choi B.-S."/>
            <person name="Jung M."/>
            <person name="Ginzburg D."/>
            <person name="Zhao K."/>
            <person name="Won S.Y."/>
            <person name="Oh T.-J."/>
            <person name="Yu Y."/>
            <person name="Kim N.-H."/>
            <person name="Lee O.R."/>
            <person name="Lee T.-H."/>
            <person name="Bashyal P."/>
            <person name="Kim T.-S."/>
            <person name="Lee W.-H."/>
            <person name="Kawkins C."/>
            <person name="Kim C.-K."/>
            <person name="Kim J.S."/>
            <person name="Ahn B.O."/>
            <person name="Rhee S.Y."/>
            <person name="Sohng J.K."/>
        </authorList>
    </citation>
    <scope>NUCLEOTIDE SEQUENCE</scope>
    <source>
        <tissue evidence="3">Leaf</tissue>
    </source>
</reference>
<dbReference type="Pfam" id="PF14392">
    <property type="entry name" value="zf-CCHC_4"/>
    <property type="match status" value="1"/>
</dbReference>
<dbReference type="InterPro" id="IPR001878">
    <property type="entry name" value="Znf_CCHC"/>
</dbReference>
<evidence type="ECO:0000259" key="2">
    <source>
        <dbReference type="PROSITE" id="PS50158"/>
    </source>
</evidence>
<dbReference type="PROSITE" id="PS50158">
    <property type="entry name" value="ZF_CCHC"/>
    <property type="match status" value="1"/>
</dbReference>
<comment type="caution">
    <text evidence="3">The sequence shown here is derived from an EMBL/GenBank/DDBJ whole genome shotgun (WGS) entry which is preliminary data.</text>
</comment>
<dbReference type="GO" id="GO:0003676">
    <property type="term" value="F:nucleic acid binding"/>
    <property type="evidence" value="ECO:0007669"/>
    <property type="project" value="InterPro"/>
</dbReference>
<organism evidence="3 4">
    <name type="scientific">Senna tora</name>
    <dbReference type="NCBI Taxonomy" id="362788"/>
    <lineage>
        <taxon>Eukaryota</taxon>
        <taxon>Viridiplantae</taxon>
        <taxon>Streptophyta</taxon>
        <taxon>Embryophyta</taxon>
        <taxon>Tracheophyta</taxon>
        <taxon>Spermatophyta</taxon>
        <taxon>Magnoliopsida</taxon>
        <taxon>eudicotyledons</taxon>
        <taxon>Gunneridae</taxon>
        <taxon>Pentapetalae</taxon>
        <taxon>rosids</taxon>
        <taxon>fabids</taxon>
        <taxon>Fabales</taxon>
        <taxon>Fabaceae</taxon>
        <taxon>Caesalpinioideae</taxon>
        <taxon>Cassia clade</taxon>
        <taxon>Senna</taxon>
    </lineage>
</organism>
<dbReference type="Pfam" id="PF13966">
    <property type="entry name" value="zf-RVT"/>
    <property type="match status" value="1"/>
</dbReference>
<keyword evidence="1" id="KW-0479">Metal-binding</keyword>
<name>A0A835CFQ8_9FABA</name>
<evidence type="ECO:0000313" key="4">
    <source>
        <dbReference type="Proteomes" id="UP000634136"/>
    </source>
</evidence>
<dbReference type="OrthoDB" id="1430869at2759"/>
<dbReference type="InterPro" id="IPR025836">
    <property type="entry name" value="Zn_knuckle_CX2CX4HX4C"/>
</dbReference>
<dbReference type="EMBL" id="JAAIUW010000003">
    <property type="protein sequence ID" value="KAF7838995.1"/>
    <property type="molecule type" value="Genomic_DNA"/>
</dbReference>
<accession>A0A835CFQ8</accession>
<dbReference type="InterPro" id="IPR026960">
    <property type="entry name" value="RVT-Znf"/>
</dbReference>
<proteinExistence type="predicted"/>
<keyword evidence="1" id="KW-0862">Zinc</keyword>
<evidence type="ECO:0000256" key="1">
    <source>
        <dbReference type="PROSITE-ProRule" id="PRU00047"/>
    </source>
</evidence>
<feature type="domain" description="CCHC-type" evidence="2">
    <location>
        <begin position="45"/>
        <end position="58"/>
    </location>
</feature>
<dbReference type="GO" id="GO:0008270">
    <property type="term" value="F:zinc ion binding"/>
    <property type="evidence" value="ECO:0007669"/>
    <property type="project" value="UniProtKB-KW"/>
</dbReference>
<evidence type="ECO:0000313" key="3">
    <source>
        <dbReference type="EMBL" id="KAF7838995.1"/>
    </source>
</evidence>
<sequence length="605" mass="68472">MGAIFMKGLIDFKLSNALRKGANLGNAKDGIYWIDFRFEKIPRCCFSCGMFGHDESECVSRKKVEEDGGIFVPKELGSWIKAESMGRRIAWPGVKRDVQMGSKGGEHKMGFIKKVDTELLMEKLARMTVQEDVGKEKMLKLKEKARDGEMDTEKQEGKDKNERRVEGIAQYVREGKGGNKRRESGPMLIDVEAVSEKECNIEDLVVMKEDKNVEERDTEGVVEGTSNKKAGEKLEGTNMSNNDDTIISKVVKGSKGGVMTWKRLAREKENIVPVSVAKKRIFKDLTNTWDEVEVDDGSREAKVCSLMDEAGSWDQERIRGIFEPTVAEAILKIPLSSRGRGDVWIWSLNGNGIFSVKSSYKAVHRSYSSSNSWTLYCSLWKKIWKTNLPPKIRLFVWRACRGILPTCLNLKNRGMEITTQCCVCGTEEEDTLHALVTCSELNLLWNAHVKDVCNQNDANGVFIDWFANQTQLWSKKQMELYCILAYRIWNRRNKVRLGEHVEDLGRLGIEAKKMWETVNGESPTMHNNIGDRVSRQGSLNTGVEEEWRAPSWREMKINVDASLKEQGKGGIGCVVRNYQGRCLAAFAKKIPNVDEVDLLDIGDVN</sequence>